<evidence type="ECO:0000256" key="1">
    <source>
        <dbReference type="SAM" id="Phobius"/>
    </source>
</evidence>
<evidence type="ECO:0000313" key="3">
    <source>
        <dbReference type="Proteomes" id="UP000483820"/>
    </source>
</evidence>
<name>A0A6A5GCC8_CAERE</name>
<comment type="caution">
    <text evidence="2">The sequence shown here is derived from an EMBL/GenBank/DDBJ whole genome shotgun (WGS) entry which is preliminary data.</text>
</comment>
<dbReference type="RefSeq" id="XP_053581708.1">
    <property type="nucleotide sequence ID" value="XM_053732795.1"/>
</dbReference>
<feature type="transmembrane region" description="Helical" evidence="1">
    <location>
        <begin position="144"/>
        <end position="163"/>
    </location>
</feature>
<dbReference type="CTD" id="78776727"/>
<dbReference type="EMBL" id="WUAV01000005">
    <property type="protein sequence ID" value="KAF1752354.1"/>
    <property type="molecule type" value="Genomic_DNA"/>
</dbReference>
<dbReference type="AlphaFoldDB" id="A0A6A5GCC8"/>
<gene>
    <name evidence="2" type="ORF">GCK72_018908</name>
</gene>
<accession>A0A6A5GCC8</accession>
<feature type="transmembrane region" description="Helical" evidence="1">
    <location>
        <begin position="23"/>
        <end position="53"/>
    </location>
</feature>
<reference evidence="2 3" key="1">
    <citation type="submission" date="2019-12" db="EMBL/GenBank/DDBJ databases">
        <title>Chromosome-level assembly of the Caenorhabditis remanei genome.</title>
        <authorList>
            <person name="Teterina A.A."/>
            <person name="Willis J.H."/>
            <person name="Phillips P.C."/>
        </authorList>
    </citation>
    <scope>NUCLEOTIDE SEQUENCE [LARGE SCALE GENOMIC DNA]</scope>
    <source>
        <strain evidence="2 3">PX506</strain>
        <tissue evidence="2">Whole organism</tissue>
    </source>
</reference>
<organism evidence="2 3">
    <name type="scientific">Caenorhabditis remanei</name>
    <name type="common">Caenorhabditis vulgaris</name>
    <dbReference type="NCBI Taxonomy" id="31234"/>
    <lineage>
        <taxon>Eukaryota</taxon>
        <taxon>Metazoa</taxon>
        <taxon>Ecdysozoa</taxon>
        <taxon>Nematoda</taxon>
        <taxon>Chromadorea</taxon>
        <taxon>Rhabditida</taxon>
        <taxon>Rhabditina</taxon>
        <taxon>Rhabditomorpha</taxon>
        <taxon>Rhabditoidea</taxon>
        <taxon>Rhabditidae</taxon>
        <taxon>Peloderinae</taxon>
        <taxon>Caenorhabditis</taxon>
    </lineage>
</organism>
<protein>
    <recommendedName>
        <fullName evidence="4">G-protein coupled receptors family 1 profile domain-containing protein</fullName>
    </recommendedName>
</protein>
<evidence type="ECO:0000313" key="2">
    <source>
        <dbReference type="EMBL" id="KAF1752354.1"/>
    </source>
</evidence>
<keyword evidence="1" id="KW-0812">Transmembrane</keyword>
<dbReference type="Pfam" id="PF04789">
    <property type="entry name" value="DUF621"/>
    <property type="match status" value="1"/>
</dbReference>
<keyword evidence="1" id="KW-1133">Transmembrane helix</keyword>
<proteinExistence type="predicted"/>
<dbReference type="InterPro" id="IPR006874">
    <property type="entry name" value="DUF621"/>
</dbReference>
<dbReference type="PANTHER" id="PTHR31406">
    <property type="entry name" value="PROTEIN CBG06702-RELATED"/>
    <property type="match status" value="1"/>
</dbReference>
<sequence length="213" mass="24318">MPTLDVPIDEFFGDIPESTKTGLYYTVVTLFVISTLASTLLSAAFLVLSIALWSHFKPILFFWFLSQLTFSVFVLSASNLLINVPATLSLLSKDVADSAIFKFISYLIDFCHYSIIFSNLIIAVQRGFVFFLRDLTDTVFNPPIIYVWLALVWVLSYGVEYILMSSNCSYRYEVKPKRYEMKCESVAQSSLIVNSATPAGIQLKLFFKYYFLR</sequence>
<dbReference type="GeneID" id="78776727"/>
<feature type="transmembrane region" description="Helical" evidence="1">
    <location>
        <begin position="59"/>
        <end position="82"/>
    </location>
</feature>
<keyword evidence="1" id="KW-0472">Membrane</keyword>
<dbReference type="PANTHER" id="PTHR31406:SF1">
    <property type="entry name" value="G-PROTEIN COUPLED RECEPTORS FAMILY 1 PROFILE DOMAIN-CONTAINING PROTEIN-RELATED"/>
    <property type="match status" value="1"/>
</dbReference>
<evidence type="ECO:0008006" key="4">
    <source>
        <dbReference type="Google" id="ProtNLM"/>
    </source>
</evidence>
<feature type="transmembrane region" description="Helical" evidence="1">
    <location>
        <begin position="103"/>
        <end position="124"/>
    </location>
</feature>
<dbReference type="Proteomes" id="UP000483820">
    <property type="component" value="Chromosome V"/>
</dbReference>
<dbReference type="KEGG" id="crq:GCK72_018908"/>